<dbReference type="InterPro" id="IPR029058">
    <property type="entry name" value="AB_hydrolase_fold"/>
</dbReference>
<dbReference type="PANTHER" id="PTHR37017:SF11">
    <property type="entry name" value="ESTERASE_LIPASE_THIOESTERASE DOMAIN-CONTAINING PROTEIN"/>
    <property type="match status" value="1"/>
</dbReference>
<name>A0A327YUN0_9ACTN</name>
<organism evidence="1 2">
    <name type="scientific">Actinoplanes lutulentus</name>
    <dbReference type="NCBI Taxonomy" id="1287878"/>
    <lineage>
        <taxon>Bacteria</taxon>
        <taxon>Bacillati</taxon>
        <taxon>Actinomycetota</taxon>
        <taxon>Actinomycetes</taxon>
        <taxon>Micromonosporales</taxon>
        <taxon>Micromonosporaceae</taxon>
        <taxon>Actinoplanes</taxon>
    </lineage>
</organism>
<dbReference type="EMBL" id="QLMJ01000041">
    <property type="protein sequence ID" value="RAK24628.1"/>
    <property type="molecule type" value="Genomic_DNA"/>
</dbReference>
<dbReference type="AlphaFoldDB" id="A0A327YUN0"/>
<dbReference type="SUPFAM" id="SSF53474">
    <property type="entry name" value="alpha/beta-Hydrolases"/>
    <property type="match status" value="1"/>
</dbReference>
<dbReference type="OrthoDB" id="9135783at2"/>
<dbReference type="Gene3D" id="3.40.50.1820">
    <property type="entry name" value="alpha/beta hydrolase"/>
    <property type="match status" value="1"/>
</dbReference>
<accession>A0A327YUN0</accession>
<dbReference type="PANTHER" id="PTHR37017">
    <property type="entry name" value="AB HYDROLASE-1 DOMAIN-CONTAINING PROTEIN-RELATED"/>
    <property type="match status" value="1"/>
</dbReference>
<reference evidence="1 2" key="1">
    <citation type="submission" date="2018-06" db="EMBL/GenBank/DDBJ databases">
        <title>Genomic Encyclopedia of Type Strains, Phase III (KMG-III): the genomes of soil and plant-associated and newly described type strains.</title>
        <authorList>
            <person name="Whitman W."/>
        </authorList>
    </citation>
    <scope>NUCLEOTIDE SEQUENCE [LARGE SCALE GENOMIC DNA]</scope>
    <source>
        <strain evidence="1 2">CGMCC 4.7090</strain>
    </source>
</reference>
<dbReference type="InterPro" id="IPR052897">
    <property type="entry name" value="Sec-Metab_Biosynth_Hydrolase"/>
</dbReference>
<keyword evidence="2" id="KW-1185">Reference proteome</keyword>
<feature type="non-terminal residue" evidence="1">
    <location>
        <position position="1"/>
    </location>
</feature>
<evidence type="ECO:0000313" key="1">
    <source>
        <dbReference type="EMBL" id="RAK24628.1"/>
    </source>
</evidence>
<sequence length="91" mass="9610">PAAEAALAAATQRPFNSVALNEASGEPGWKTIPSWFISPERDLAIPLETFRFMAERANAQQTVEIAGASHALPVSQPQAVTEVILRAAAAI</sequence>
<protein>
    <recommendedName>
        <fullName evidence="3">Alpha/beta hydrolase family protein</fullName>
    </recommendedName>
</protein>
<evidence type="ECO:0000313" key="2">
    <source>
        <dbReference type="Proteomes" id="UP000249341"/>
    </source>
</evidence>
<comment type="caution">
    <text evidence="1">The sequence shown here is derived from an EMBL/GenBank/DDBJ whole genome shotgun (WGS) entry which is preliminary data.</text>
</comment>
<dbReference type="RefSeq" id="WP_146617129.1">
    <property type="nucleotide sequence ID" value="NZ_QLMJ01000041.1"/>
</dbReference>
<dbReference type="Proteomes" id="UP000249341">
    <property type="component" value="Unassembled WGS sequence"/>
</dbReference>
<gene>
    <name evidence="1" type="ORF">B0I29_1411</name>
</gene>
<evidence type="ECO:0008006" key="3">
    <source>
        <dbReference type="Google" id="ProtNLM"/>
    </source>
</evidence>
<proteinExistence type="predicted"/>